<dbReference type="PIRSF" id="PIRSF032131">
    <property type="entry name" value="UCP032131"/>
    <property type="match status" value="1"/>
</dbReference>
<dbReference type="RefSeq" id="WP_179905396.1">
    <property type="nucleotide sequence ID" value="NZ_JACBXS010000010.1"/>
</dbReference>
<evidence type="ECO:0000313" key="2">
    <source>
        <dbReference type="Proteomes" id="UP000529417"/>
    </source>
</evidence>
<protein>
    <submittedName>
        <fullName evidence="1">DUF1178 family protein</fullName>
    </submittedName>
</protein>
<reference evidence="1 2" key="1">
    <citation type="journal article" date="2000" name="Arch. Microbiol.">
        <title>Rhodobaca bogoriensis gen. nov. and sp. nov., an alkaliphilic purple nonsulfur bacterium from African Rift Valley soda lakes.</title>
        <authorList>
            <person name="Milford A.D."/>
            <person name="Achenbach L.A."/>
            <person name="Jung D.O."/>
            <person name="Madigan M.T."/>
        </authorList>
    </citation>
    <scope>NUCLEOTIDE SEQUENCE [LARGE SCALE GENOMIC DNA]</scope>
    <source>
        <strain evidence="1 2">2376</strain>
    </source>
</reference>
<dbReference type="Proteomes" id="UP000529417">
    <property type="component" value="Unassembled WGS sequence"/>
</dbReference>
<dbReference type="AlphaFoldDB" id="A0A7Z0KXV1"/>
<accession>A0A7Z0KXV1</accession>
<evidence type="ECO:0000313" key="1">
    <source>
        <dbReference type="EMBL" id="NYS24695.1"/>
    </source>
</evidence>
<sequence>MIRFSLKCPNDHGFESWFQSGEAYEKLRAAGHVTCPVCASPDIEKALMAPAVTTARRQQAPEPVASDNSAVPVASATSELESRLQALRAHVEANSDYVGRDFATQARQMHLGERPERLIHGEAKPAEARALLEDGIAIAPLPFVPSRRTN</sequence>
<organism evidence="1 2">
    <name type="scientific">Rhabdonatronobacter sediminivivens</name>
    <dbReference type="NCBI Taxonomy" id="2743469"/>
    <lineage>
        <taxon>Bacteria</taxon>
        <taxon>Pseudomonadati</taxon>
        <taxon>Pseudomonadota</taxon>
        <taxon>Alphaproteobacteria</taxon>
        <taxon>Rhodobacterales</taxon>
        <taxon>Paracoccaceae</taxon>
        <taxon>Rhabdonatronobacter</taxon>
    </lineage>
</organism>
<dbReference type="InterPro" id="IPR009562">
    <property type="entry name" value="DUF1178"/>
</dbReference>
<comment type="caution">
    <text evidence="1">The sequence shown here is derived from an EMBL/GenBank/DDBJ whole genome shotgun (WGS) entry which is preliminary data.</text>
</comment>
<keyword evidence="2" id="KW-1185">Reference proteome</keyword>
<dbReference type="EMBL" id="JACBXS010000010">
    <property type="protein sequence ID" value="NYS24695.1"/>
    <property type="molecule type" value="Genomic_DNA"/>
</dbReference>
<dbReference type="Pfam" id="PF06676">
    <property type="entry name" value="DUF1178"/>
    <property type="match status" value="1"/>
</dbReference>
<name>A0A7Z0KXV1_9RHOB</name>
<gene>
    <name evidence="1" type="ORF">HUK65_06785</name>
</gene>
<proteinExistence type="predicted"/>